<sequence length="50" mass="6073">NNFSLTKSTITKNMILIQEMLMPLTQVYRRSMFMIYIKYIKINVFETDSY</sequence>
<protein>
    <submittedName>
        <fullName evidence="1">Uncharacterized protein</fullName>
    </submittedName>
</protein>
<accession>A0A0K2UIX8</accession>
<feature type="non-terminal residue" evidence="1">
    <location>
        <position position="1"/>
    </location>
</feature>
<evidence type="ECO:0000313" key="1">
    <source>
        <dbReference type="EMBL" id="CDW37872.1"/>
    </source>
</evidence>
<proteinExistence type="predicted"/>
<dbReference type="AlphaFoldDB" id="A0A0K2UIX8"/>
<dbReference type="EMBL" id="HACA01020511">
    <property type="protein sequence ID" value="CDW37872.1"/>
    <property type="molecule type" value="Transcribed_RNA"/>
</dbReference>
<name>A0A0K2UIX8_LEPSM</name>
<organism evidence="1">
    <name type="scientific">Lepeophtheirus salmonis</name>
    <name type="common">Salmon louse</name>
    <name type="synonym">Caligus salmonis</name>
    <dbReference type="NCBI Taxonomy" id="72036"/>
    <lineage>
        <taxon>Eukaryota</taxon>
        <taxon>Metazoa</taxon>
        <taxon>Ecdysozoa</taxon>
        <taxon>Arthropoda</taxon>
        <taxon>Crustacea</taxon>
        <taxon>Multicrustacea</taxon>
        <taxon>Hexanauplia</taxon>
        <taxon>Copepoda</taxon>
        <taxon>Siphonostomatoida</taxon>
        <taxon>Caligidae</taxon>
        <taxon>Lepeophtheirus</taxon>
    </lineage>
</organism>
<reference evidence="1" key="1">
    <citation type="submission" date="2014-05" db="EMBL/GenBank/DDBJ databases">
        <authorList>
            <person name="Chronopoulou M."/>
        </authorList>
    </citation>
    <scope>NUCLEOTIDE SEQUENCE</scope>
    <source>
        <tissue evidence="1">Whole organism</tissue>
    </source>
</reference>